<sequence>MPADLPERTDLEGTHITLKPLEETHAAELFPLLSGDSNADLWDYMLGGPFSDSDSAAFDELITNYAKSTDPHFYAICDPKTDKPLGFASLLRIDRTNRVVEIGHLMFSKSLQRTAASTEVVFLLLEYCFDELGYRRVEWKCNNLNAPSKRAAERLGYTFEGVFRQHMIVKGRNRDTAWFSIIDSEWREREKVLVAWLDPENFDEEGRQRKKLEDFRDSKA</sequence>
<evidence type="ECO:0000313" key="3">
    <source>
        <dbReference type="Proteomes" id="UP000799776"/>
    </source>
</evidence>
<reference evidence="2" key="1">
    <citation type="journal article" date="2020" name="Stud. Mycol.">
        <title>101 Dothideomycetes genomes: a test case for predicting lifestyles and emergence of pathogens.</title>
        <authorList>
            <person name="Haridas S."/>
            <person name="Albert R."/>
            <person name="Binder M."/>
            <person name="Bloem J."/>
            <person name="Labutti K."/>
            <person name="Salamov A."/>
            <person name="Andreopoulos B."/>
            <person name="Baker S."/>
            <person name="Barry K."/>
            <person name="Bills G."/>
            <person name="Bluhm B."/>
            <person name="Cannon C."/>
            <person name="Castanera R."/>
            <person name="Culley D."/>
            <person name="Daum C."/>
            <person name="Ezra D."/>
            <person name="Gonzalez J."/>
            <person name="Henrissat B."/>
            <person name="Kuo A."/>
            <person name="Liang C."/>
            <person name="Lipzen A."/>
            <person name="Lutzoni F."/>
            <person name="Magnuson J."/>
            <person name="Mondo S."/>
            <person name="Nolan M."/>
            <person name="Ohm R."/>
            <person name="Pangilinan J."/>
            <person name="Park H.-J."/>
            <person name="Ramirez L."/>
            <person name="Alfaro M."/>
            <person name="Sun H."/>
            <person name="Tritt A."/>
            <person name="Yoshinaga Y."/>
            <person name="Zwiers L.-H."/>
            <person name="Turgeon B."/>
            <person name="Goodwin S."/>
            <person name="Spatafora J."/>
            <person name="Crous P."/>
            <person name="Grigoriev I."/>
        </authorList>
    </citation>
    <scope>NUCLEOTIDE SEQUENCE</scope>
    <source>
        <strain evidence="2">CBS 121410</strain>
    </source>
</reference>
<keyword evidence="3" id="KW-1185">Reference proteome</keyword>
<dbReference type="InterPro" id="IPR016181">
    <property type="entry name" value="Acyl_CoA_acyltransferase"/>
</dbReference>
<dbReference type="AlphaFoldDB" id="A0A6A5YBU0"/>
<dbReference type="EMBL" id="ML978714">
    <property type="protein sequence ID" value="KAF2089342.1"/>
    <property type="molecule type" value="Genomic_DNA"/>
</dbReference>
<dbReference type="PROSITE" id="PS51186">
    <property type="entry name" value="GNAT"/>
    <property type="match status" value="1"/>
</dbReference>
<organism evidence="2 3">
    <name type="scientific">Saccharata proteae CBS 121410</name>
    <dbReference type="NCBI Taxonomy" id="1314787"/>
    <lineage>
        <taxon>Eukaryota</taxon>
        <taxon>Fungi</taxon>
        <taxon>Dikarya</taxon>
        <taxon>Ascomycota</taxon>
        <taxon>Pezizomycotina</taxon>
        <taxon>Dothideomycetes</taxon>
        <taxon>Dothideomycetes incertae sedis</taxon>
        <taxon>Botryosphaeriales</taxon>
        <taxon>Saccharataceae</taxon>
        <taxon>Saccharata</taxon>
    </lineage>
</organism>
<protein>
    <submittedName>
        <fullName evidence="2">GNAT family acetyltransferase</fullName>
    </submittedName>
</protein>
<dbReference type="PANTHER" id="PTHR43441">
    <property type="entry name" value="RIBOSOMAL-PROTEIN-SERINE ACETYLTRANSFERASE"/>
    <property type="match status" value="1"/>
</dbReference>
<proteinExistence type="predicted"/>
<dbReference type="FunFam" id="3.40.630.30:FF:000047">
    <property type="entry name" value="Acetyltransferase, GNAT family"/>
    <property type="match status" value="1"/>
</dbReference>
<dbReference type="PANTHER" id="PTHR43441:SF2">
    <property type="entry name" value="FAMILY ACETYLTRANSFERASE, PUTATIVE (AFU_ORTHOLOGUE AFUA_7G00850)-RELATED"/>
    <property type="match status" value="1"/>
</dbReference>
<dbReference type="InterPro" id="IPR000182">
    <property type="entry name" value="GNAT_dom"/>
</dbReference>
<evidence type="ECO:0000259" key="1">
    <source>
        <dbReference type="PROSITE" id="PS51186"/>
    </source>
</evidence>
<evidence type="ECO:0000313" key="2">
    <source>
        <dbReference type="EMBL" id="KAF2089342.1"/>
    </source>
</evidence>
<dbReference type="SUPFAM" id="SSF55729">
    <property type="entry name" value="Acyl-CoA N-acyltransferases (Nat)"/>
    <property type="match status" value="1"/>
</dbReference>
<dbReference type="InterPro" id="IPR051908">
    <property type="entry name" value="Ribosomal_N-acetyltransferase"/>
</dbReference>
<name>A0A6A5YBU0_9PEZI</name>
<accession>A0A6A5YBU0</accession>
<dbReference type="Proteomes" id="UP000799776">
    <property type="component" value="Unassembled WGS sequence"/>
</dbReference>
<keyword evidence="2" id="KW-0808">Transferase</keyword>
<dbReference type="GO" id="GO:0008999">
    <property type="term" value="F:protein-N-terminal-alanine acetyltransferase activity"/>
    <property type="evidence" value="ECO:0007669"/>
    <property type="project" value="TreeGrafter"/>
</dbReference>
<dbReference type="Pfam" id="PF13302">
    <property type="entry name" value="Acetyltransf_3"/>
    <property type="match status" value="1"/>
</dbReference>
<feature type="domain" description="N-acetyltransferase" evidence="1">
    <location>
        <begin position="16"/>
        <end position="175"/>
    </location>
</feature>
<dbReference type="GO" id="GO:1990189">
    <property type="term" value="F:protein N-terminal-serine acetyltransferase activity"/>
    <property type="evidence" value="ECO:0007669"/>
    <property type="project" value="TreeGrafter"/>
</dbReference>
<dbReference type="Gene3D" id="3.40.630.30">
    <property type="match status" value="1"/>
</dbReference>
<dbReference type="OrthoDB" id="41238at2759"/>
<gene>
    <name evidence="2" type="ORF">K490DRAFT_37567</name>
</gene>